<dbReference type="InterPro" id="IPR000873">
    <property type="entry name" value="AMP-dep_synth/lig_dom"/>
</dbReference>
<evidence type="ECO:0000259" key="1">
    <source>
        <dbReference type="Pfam" id="PF00501"/>
    </source>
</evidence>
<dbReference type="InterPro" id="IPR020845">
    <property type="entry name" value="AMP-binding_CS"/>
</dbReference>
<organism evidence="2 3">
    <name type="scientific">Ideonella lacteola</name>
    <dbReference type="NCBI Taxonomy" id="2984193"/>
    <lineage>
        <taxon>Bacteria</taxon>
        <taxon>Pseudomonadati</taxon>
        <taxon>Pseudomonadota</taxon>
        <taxon>Betaproteobacteria</taxon>
        <taxon>Burkholderiales</taxon>
        <taxon>Sphaerotilaceae</taxon>
        <taxon>Ideonella</taxon>
    </lineage>
</organism>
<evidence type="ECO:0000313" key="2">
    <source>
        <dbReference type="EMBL" id="MEK8034745.1"/>
    </source>
</evidence>
<feature type="domain" description="AMP-dependent synthetase/ligase" evidence="1">
    <location>
        <begin position="66"/>
        <end position="407"/>
    </location>
</feature>
<protein>
    <submittedName>
        <fullName evidence="2">Class I adenylate-forming enzyme family protein</fullName>
    </submittedName>
</protein>
<dbReference type="PANTHER" id="PTHR24096">
    <property type="entry name" value="LONG-CHAIN-FATTY-ACID--COA LIGASE"/>
    <property type="match status" value="1"/>
</dbReference>
<dbReference type="InterPro" id="IPR042099">
    <property type="entry name" value="ANL_N_sf"/>
</dbReference>
<dbReference type="EMBL" id="JBBUTG010000034">
    <property type="protein sequence ID" value="MEK8034745.1"/>
    <property type="molecule type" value="Genomic_DNA"/>
</dbReference>
<sequence>MNLHSDHQPTSVLSDAQRYWLKLNPALGAGNFLHVAHGLNAEADAPLVWTDEPFNFGGQMVAGPLSLNRLKAGADALARWYVSHGVRAKDPVGVYGSNGLHYLLHYVALTALGAIPVLTNGAMPRATALAHMRRVGAVGVVADPAQHEALAEIATAGEFKFLARMDQIVPPGDEVVLPQPYPFVHDDLDPVMITHSSGTTGVPKPVLLQHGKWFHGLRHLLGLPAAQGAERYLSCLPVSHNAAIAYAMHAILCGAALMIVSQQRADVLLDSIERFKPSTVVSFPSNYVAMVASGLEGRALDSVNNWINSGDAAHEAHIRQLVRHGHHYRGAQRVKGSQFIDGLGSSEMGHSSFRVVYTSADQNFDRCVGLPQEWVDAKVLGEDGRELPVGQVGRLGIKSPSVTSGYWNDSLLTHRSQLAGYWLTGDLVYKDRMGCFFHVDRTTDPIRTEQGTLYSLQTEELILKICPELLDCTVLGHPVGEHFEPVVYGYPYPGGSVDEAALLERINTEQQRLGRPALVRLKQVDAADILVGVTGKVTKQAMRQRMAETA</sequence>
<dbReference type="Pfam" id="PF00501">
    <property type="entry name" value="AMP-binding"/>
    <property type="match status" value="1"/>
</dbReference>
<name>A0ABU9C1M6_9BURK</name>
<reference evidence="2 3" key="1">
    <citation type="submission" date="2024-04" db="EMBL/GenBank/DDBJ databases">
        <title>Novel species of the genus Ideonella isolated from streams.</title>
        <authorList>
            <person name="Lu H."/>
        </authorList>
    </citation>
    <scope>NUCLEOTIDE SEQUENCE [LARGE SCALE GENOMIC DNA]</scope>
    <source>
        <strain evidence="2 3">DXS29W</strain>
    </source>
</reference>
<proteinExistence type="predicted"/>
<dbReference type="RefSeq" id="WP_341429175.1">
    <property type="nucleotide sequence ID" value="NZ_JBBUTG010000034.1"/>
</dbReference>
<evidence type="ECO:0000313" key="3">
    <source>
        <dbReference type="Proteomes" id="UP001371218"/>
    </source>
</evidence>
<accession>A0ABU9C1M6</accession>
<comment type="caution">
    <text evidence="2">The sequence shown here is derived from an EMBL/GenBank/DDBJ whole genome shotgun (WGS) entry which is preliminary data.</text>
</comment>
<dbReference type="Gene3D" id="3.40.50.12780">
    <property type="entry name" value="N-terminal domain of ligase-like"/>
    <property type="match status" value="1"/>
</dbReference>
<dbReference type="SUPFAM" id="SSF56801">
    <property type="entry name" value="Acetyl-CoA synthetase-like"/>
    <property type="match status" value="1"/>
</dbReference>
<dbReference type="Proteomes" id="UP001371218">
    <property type="component" value="Unassembled WGS sequence"/>
</dbReference>
<dbReference type="PROSITE" id="PS00455">
    <property type="entry name" value="AMP_BINDING"/>
    <property type="match status" value="1"/>
</dbReference>
<gene>
    <name evidence="2" type="ORF">AACH06_28335</name>
</gene>
<dbReference type="CDD" id="cd04433">
    <property type="entry name" value="AFD_class_I"/>
    <property type="match status" value="1"/>
</dbReference>
<keyword evidence="3" id="KW-1185">Reference proteome</keyword>